<reference evidence="2" key="1">
    <citation type="journal article" date="2021" name="Genome Biol. Evol.">
        <title>A High-Quality Reference Genome for a Parasitic Bivalve with Doubly Uniparental Inheritance (Bivalvia: Unionida).</title>
        <authorList>
            <person name="Smith C.H."/>
        </authorList>
    </citation>
    <scope>NUCLEOTIDE SEQUENCE</scope>
    <source>
        <strain evidence="2">CHS0354</strain>
    </source>
</reference>
<keyword evidence="3" id="KW-1185">Reference proteome</keyword>
<name>A0AAE0VZH7_9BIVA</name>
<evidence type="ECO:0000256" key="1">
    <source>
        <dbReference type="SAM" id="MobiDB-lite"/>
    </source>
</evidence>
<dbReference type="EMBL" id="JAEAOA010000900">
    <property type="protein sequence ID" value="KAK3595891.1"/>
    <property type="molecule type" value="Genomic_DNA"/>
</dbReference>
<accession>A0AAE0VZH7</accession>
<evidence type="ECO:0000313" key="3">
    <source>
        <dbReference type="Proteomes" id="UP001195483"/>
    </source>
</evidence>
<dbReference type="Proteomes" id="UP001195483">
    <property type="component" value="Unassembled WGS sequence"/>
</dbReference>
<protein>
    <recommendedName>
        <fullName evidence="4">Reverse transcriptase domain-containing protein</fullName>
    </recommendedName>
</protein>
<reference evidence="2" key="2">
    <citation type="journal article" date="2021" name="Genome Biol. Evol.">
        <title>Developing a high-quality reference genome for a parasitic bivalve with doubly uniparental inheritance (Bivalvia: Unionida).</title>
        <authorList>
            <person name="Smith C.H."/>
        </authorList>
    </citation>
    <scope>NUCLEOTIDE SEQUENCE</scope>
    <source>
        <strain evidence="2">CHS0354</strain>
        <tissue evidence="2">Mantle</tissue>
    </source>
</reference>
<evidence type="ECO:0000313" key="2">
    <source>
        <dbReference type="EMBL" id="KAK3595891.1"/>
    </source>
</evidence>
<feature type="region of interest" description="Disordered" evidence="1">
    <location>
        <begin position="75"/>
        <end position="104"/>
    </location>
</feature>
<feature type="region of interest" description="Disordered" evidence="1">
    <location>
        <begin position="165"/>
        <end position="201"/>
    </location>
</feature>
<feature type="compositionally biased region" description="Basic and acidic residues" evidence="1">
    <location>
        <begin position="165"/>
        <end position="184"/>
    </location>
</feature>
<gene>
    <name evidence="2" type="ORF">CHS0354_014724</name>
</gene>
<feature type="region of interest" description="Disordered" evidence="1">
    <location>
        <begin position="132"/>
        <end position="151"/>
    </location>
</feature>
<reference evidence="2" key="3">
    <citation type="submission" date="2023-05" db="EMBL/GenBank/DDBJ databases">
        <authorList>
            <person name="Smith C.H."/>
        </authorList>
    </citation>
    <scope>NUCLEOTIDE SEQUENCE</scope>
    <source>
        <strain evidence="2">CHS0354</strain>
        <tissue evidence="2">Mantle</tissue>
    </source>
</reference>
<organism evidence="2 3">
    <name type="scientific">Potamilus streckersoni</name>
    <dbReference type="NCBI Taxonomy" id="2493646"/>
    <lineage>
        <taxon>Eukaryota</taxon>
        <taxon>Metazoa</taxon>
        <taxon>Spiralia</taxon>
        <taxon>Lophotrochozoa</taxon>
        <taxon>Mollusca</taxon>
        <taxon>Bivalvia</taxon>
        <taxon>Autobranchia</taxon>
        <taxon>Heteroconchia</taxon>
        <taxon>Palaeoheterodonta</taxon>
        <taxon>Unionida</taxon>
        <taxon>Unionoidea</taxon>
        <taxon>Unionidae</taxon>
        <taxon>Ambleminae</taxon>
        <taxon>Lampsilini</taxon>
        <taxon>Potamilus</taxon>
    </lineage>
</organism>
<proteinExistence type="predicted"/>
<dbReference type="AlphaFoldDB" id="A0AAE0VZH7"/>
<evidence type="ECO:0008006" key="4">
    <source>
        <dbReference type="Google" id="ProtNLM"/>
    </source>
</evidence>
<sequence>MYYDSKIKPSQFKVGDQVLLHNTRTLTRKGGKLNPLWSKPYTIQEVLKSDCYRLNGQSVAVNRCRLKEYKFKHETNQDTDQRSSNMAYTGEKKMKGNNSTKYGRNEYMSRKHKDVKDSEQNIVSNERSTVTDLPILPNGQSSPKKDEDQNYGYCSEKVNARRSACKREKEPDVTIKSHQEDSKLKWKMGGQNNSEDETFLPPKKGKNLEVLWMHMRLMVKPPYLPVRKYLPEKYWKYVSAQTLEAALVNNYNDEKIPQEIKEYPDTVYAQKYKDANYNIPGTENAVKEFDPNVFNLLSDHENFVDLMF</sequence>
<comment type="caution">
    <text evidence="2">The sequence shown here is derived from an EMBL/GenBank/DDBJ whole genome shotgun (WGS) entry which is preliminary data.</text>
</comment>